<dbReference type="GeneID" id="89522890"/>
<evidence type="ECO:0000256" key="5">
    <source>
        <dbReference type="ARBA" id="ARBA00022692"/>
    </source>
</evidence>
<accession>A0A4D7AU01</accession>
<dbReference type="PANTHER" id="PTHR42837:SF2">
    <property type="entry name" value="MEMBRANE METALLOPROTEASE ARASP2, CHLOROPLASTIC-RELATED"/>
    <property type="match status" value="1"/>
</dbReference>
<evidence type="ECO:0000256" key="6">
    <source>
        <dbReference type="ARBA" id="ARBA00022801"/>
    </source>
</evidence>
<dbReference type="InterPro" id="IPR004387">
    <property type="entry name" value="Pept_M50_Zn"/>
</dbReference>
<feature type="transmembrane region" description="Helical" evidence="11">
    <location>
        <begin position="329"/>
        <end position="348"/>
    </location>
</feature>
<gene>
    <name evidence="13" type="ORF">EIO64_01030</name>
</gene>
<dbReference type="GO" id="GO:0016020">
    <property type="term" value="C:membrane"/>
    <property type="evidence" value="ECO:0007669"/>
    <property type="project" value="UniProtKB-SubCell"/>
</dbReference>
<comment type="similarity">
    <text evidence="3">Belongs to the peptidase M50B family.</text>
</comment>
<dbReference type="InterPro" id="IPR036034">
    <property type="entry name" value="PDZ_sf"/>
</dbReference>
<reference evidence="14" key="1">
    <citation type="submission" date="2018-12" db="EMBL/GenBank/DDBJ databases">
        <title>Dusodibacter welbiota gen. nov., sp. nov., isolated from human faeces and emended description of the Oscillibacter genus.</title>
        <authorList>
            <person name="Le Roy T."/>
            <person name="Van der Smissen P."/>
            <person name="Delzenne N."/>
            <person name="Muccioli G."/>
            <person name="Collet J.F."/>
            <person name="Cani P.D."/>
        </authorList>
    </citation>
    <scope>NUCLEOTIDE SEQUENCE [LARGE SCALE GENOMIC DNA]</scope>
    <source>
        <strain evidence="14">J115</strain>
    </source>
</reference>
<sequence>MTIVYILAAILIFGVLIAVHELGHFLAAKLCGVRVNEFSIGMGPLIWHKETEETQYSLRLLPIGGFCAMEGEDEDSGDERSLGRQGFWKKVVIFAAGSFMNFLAGFLIILAVYSGAQGFLIPAAAGTAPEFEERNGQTIQAGDIFYSVNGERVYLYSDVSLLMSLHQGQPMDLVVLRDGEKVELNDVTWGTYTGTEGETYQGYGVYIARDQIEEANLWTILKTSWLNTIDFVRIVRLSLQMLVTGQAGMDDLSGPVGIVSTITQVGTASETIAAAVENILYFGAMLAVNLAVMNMLPIPALDGGKIFFLIIDEIAMKLFRKKIPEKYEMAVNTVGFVALMGFMLVVTFNDVFKLFG</sequence>
<dbReference type="CDD" id="cd06163">
    <property type="entry name" value="S2P-M50_PDZ_RseP-like"/>
    <property type="match status" value="1"/>
</dbReference>
<dbReference type="KEGG" id="obj:EIO64_01030"/>
<evidence type="ECO:0000313" key="13">
    <source>
        <dbReference type="EMBL" id="QCI57977.1"/>
    </source>
</evidence>
<dbReference type="AlphaFoldDB" id="A0A4D7AU01"/>
<evidence type="ECO:0000256" key="2">
    <source>
        <dbReference type="ARBA" id="ARBA00004141"/>
    </source>
</evidence>
<dbReference type="Pfam" id="PF02163">
    <property type="entry name" value="Peptidase_M50"/>
    <property type="match status" value="1"/>
</dbReference>
<evidence type="ECO:0000256" key="3">
    <source>
        <dbReference type="ARBA" id="ARBA00007931"/>
    </source>
</evidence>
<organism evidence="13 14">
    <name type="scientific">Dysosmobacter welbionis</name>
    <dbReference type="NCBI Taxonomy" id="2093857"/>
    <lineage>
        <taxon>Bacteria</taxon>
        <taxon>Bacillati</taxon>
        <taxon>Bacillota</taxon>
        <taxon>Clostridia</taxon>
        <taxon>Eubacteriales</taxon>
        <taxon>Oscillospiraceae</taxon>
        <taxon>Dysosmobacter</taxon>
    </lineage>
</organism>
<feature type="domain" description="Peptidase M50" evidence="12">
    <location>
        <begin position="9"/>
        <end position="341"/>
    </location>
</feature>
<keyword evidence="7" id="KW-0862">Zinc</keyword>
<comment type="cofactor">
    <cofactor evidence="1">
        <name>Zn(2+)</name>
        <dbReference type="ChEBI" id="CHEBI:29105"/>
    </cofactor>
</comment>
<evidence type="ECO:0000256" key="11">
    <source>
        <dbReference type="SAM" id="Phobius"/>
    </source>
</evidence>
<keyword evidence="4" id="KW-0645">Protease</keyword>
<keyword evidence="8 11" id="KW-1133">Transmembrane helix</keyword>
<evidence type="ECO:0000256" key="10">
    <source>
        <dbReference type="ARBA" id="ARBA00023136"/>
    </source>
</evidence>
<dbReference type="EMBL" id="CP034413">
    <property type="protein sequence ID" value="QCI57977.1"/>
    <property type="molecule type" value="Genomic_DNA"/>
</dbReference>
<evidence type="ECO:0000313" key="14">
    <source>
        <dbReference type="Proteomes" id="UP000298642"/>
    </source>
</evidence>
<dbReference type="GO" id="GO:0006508">
    <property type="term" value="P:proteolysis"/>
    <property type="evidence" value="ECO:0007669"/>
    <property type="project" value="UniProtKB-KW"/>
</dbReference>
<feature type="transmembrane region" description="Helical" evidence="11">
    <location>
        <begin position="91"/>
        <end position="113"/>
    </location>
</feature>
<dbReference type="RefSeq" id="WP_021751229.1">
    <property type="nucleotide sequence ID" value="NZ_CP034413.3"/>
</dbReference>
<name>A0A4D7AU01_9FIRM</name>
<comment type="subcellular location">
    <subcellularLocation>
        <location evidence="2">Membrane</location>
        <topology evidence="2">Multi-pass membrane protein</topology>
    </subcellularLocation>
</comment>
<dbReference type="InterPro" id="IPR008915">
    <property type="entry name" value="Peptidase_M50"/>
</dbReference>
<evidence type="ECO:0000256" key="9">
    <source>
        <dbReference type="ARBA" id="ARBA00023049"/>
    </source>
</evidence>
<dbReference type="SUPFAM" id="SSF50156">
    <property type="entry name" value="PDZ domain-like"/>
    <property type="match status" value="1"/>
</dbReference>
<feature type="transmembrane region" description="Helical" evidence="11">
    <location>
        <begin position="6"/>
        <end position="27"/>
    </location>
</feature>
<evidence type="ECO:0000256" key="8">
    <source>
        <dbReference type="ARBA" id="ARBA00022989"/>
    </source>
</evidence>
<dbReference type="Gene3D" id="2.30.42.10">
    <property type="match status" value="1"/>
</dbReference>
<protein>
    <submittedName>
        <fullName evidence="13">M50 family metallopeptidase</fullName>
    </submittedName>
</protein>
<evidence type="ECO:0000256" key="7">
    <source>
        <dbReference type="ARBA" id="ARBA00022833"/>
    </source>
</evidence>
<dbReference type="GO" id="GO:0004222">
    <property type="term" value="F:metalloendopeptidase activity"/>
    <property type="evidence" value="ECO:0007669"/>
    <property type="project" value="InterPro"/>
</dbReference>
<keyword evidence="6" id="KW-0378">Hydrolase</keyword>
<dbReference type="PANTHER" id="PTHR42837">
    <property type="entry name" value="REGULATOR OF SIGMA-E PROTEASE RSEP"/>
    <property type="match status" value="1"/>
</dbReference>
<keyword evidence="10 11" id="KW-0472">Membrane</keyword>
<evidence type="ECO:0000259" key="12">
    <source>
        <dbReference type="Pfam" id="PF02163"/>
    </source>
</evidence>
<keyword evidence="14" id="KW-1185">Reference proteome</keyword>
<keyword evidence="9" id="KW-0482">Metalloprotease</keyword>
<proteinExistence type="inferred from homology"/>
<evidence type="ECO:0000256" key="4">
    <source>
        <dbReference type="ARBA" id="ARBA00022670"/>
    </source>
</evidence>
<dbReference type="Proteomes" id="UP000298642">
    <property type="component" value="Chromosome"/>
</dbReference>
<evidence type="ECO:0000256" key="1">
    <source>
        <dbReference type="ARBA" id="ARBA00001947"/>
    </source>
</evidence>
<keyword evidence="5 11" id="KW-0812">Transmembrane</keyword>
<feature type="transmembrane region" description="Helical" evidence="11">
    <location>
        <begin position="279"/>
        <end position="308"/>
    </location>
</feature>